<sequence>MTIQIKVGIIIRLVFSILCIKAGLYLLALPWYKSLEPSYSSASFYGGLAIILLGSVLLIFQVVELIRKLIKK</sequence>
<keyword evidence="3" id="KW-1185">Reference proteome</keyword>
<feature type="transmembrane region" description="Helical" evidence="1">
    <location>
        <begin position="9"/>
        <end position="32"/>
    </location>
</feature>
<evidence type="ECO:0000313" key="2">
    <source>
        <dbReference type="EMBL" id="RIJ42484.1"/>
    </source>
</evidence>
<dbReference type="Proteomes" id="UP000266005">
    <property type="component" value="Unassembled WGS sequence"/>
</dbReference>
<keyword evidence="1" id="KW-1133">Transmembrane helix</keyword>
<protein>
    <submittedName>
        <fullName evidence="2">Uncharacterized protein</fullName>
    </submittedName>
</protein>
<accession>A0A399SHI9</accession>
<organism evidence="2 3">
    <name type="scientific">Pontibacter oryzae</name>
    <dbReference type="NCBI Taxonomy" id="2304593"/>
    <lineage>
        <taxon>Bacteria</taxon>
        <taxon>Pseudomonadati</taxon>
        <taxon>Bacteroidota</taxon>
        <taxon>Cytophagia</taxon>
        <taxon>Cytophagales</taxon>
        <taxon>Hymenobacteraceae</taxon>
        <taxon>Pontibacter</taxon>
    </lineage>
</organism>
<dbReference type="EMBL" id="QWGE01000001">
    <property type="protein sequence ID" value="RIJ42484.1"/>
    <property type="molecule type" value="Genomic_DNA"/>
</dbReference>
<keyword evidence="1" id="KW-0472">Membrane</keyword>
<reference evidence="3" key="1">
    <citation type="submission" date="2018-08" db="EMBL/GenBank/DDBJ databases">
        <title>Mucilaginibacter sp. MYSH2.</title>
        <authorList>
            <person name="Seo T."/>
        </authorList>
    </citation>
    <scope>NUCLEOTIDE SEQUENCE [LARGE SCALE GENOMIC DNA]</scope>
    <source>
        <strain evidence="3">KIRAN</strain>
    </source>
</reference>
<evidence type="ECO:0000256" key="1">
    <source>
        <dbReference type="SAM" id="Phobius"/>
    </source>
</evidence>
<comment type="caution">
    <text evidence="2">The sequence shown here is derived from an EMBL/GenBank/DDBJ whole genome shotgun (WGS) entry which is preliminary data.</text>
</comment>
<name>A0A399SHI9_9BACT</name>
<evidence type="ECO:0000313" key="3">
    <source>
        <dbReference type="Proteomes" id="UP000266005"/>
    </source>
</evidence>
<keyword evidence="1" id="KW-0812">Transmembrane</keyword>
<proteinExistence type="predicted"/>
<feature type="transmembrane region" description="Helical" evidence="1">
    <location>
        <begin position="44"/>
        <end position="66"/>
    </location>
</feature>
<dbReference type="AlphaFoldDB" id="A0A399SHI9"/>
<gene>
    <name evidence="2" type="ORF">D1627_01030</name>
</gene>